<comment type="caution">
    <text evidence="1">The sequence shown here is derived from an EMBL/GenBank/DDBJ whole genome shotgun (WGS) entry which is preliminary data.</text>
</comment>
<evidence type="ECO:0000313" key="1">
    <source>
        <dbReference type="EMBL" id="KAK8488795.1"/>
    </source>
</evidence>
<proteinExistence type="predicted"/>
<reference evidence="1 2" key="1">
    <citation type="journal article" date="2024" name="G3 (Bethesda)">
        <title>Genome assembly of Hibiscus sabdariffa L. provides insights into metabolisms of medicinal natural products.</title>
        <authorList>
            <person name="Kim T."/>
        </authorList>
    </citation>
    <scope>NUCLEOTIDE SEQUENCE [LARGE SCALE GENOMIC DNA]</scope>
    <source>
        <strain evidence="1">TK-2024</strain>
        <tissue evidence="1">Old leaves</tissue>
    </source>
</reference>
<protein>
    <submittedName>
        <fullName evidence="1">Uncharacterized protein</fullName>
    </submittedName>
</protein>
<evidence type="ECO:0000313" key="2">
    <source>
        <dbReference type="Proteomes" id="UP001472677"/>
    </source>
</evidence>
<accession>A0ABR2A6V1</accession>
<sequence>MSTPIWEKLYYLSRENAQVQWEISTNSDQQNKTAIPRFFKQQLPINFEIAKPNTICGGKCCWLHPVPQPTAYASANLQD</sequence>
<organism evidence="1 2">
    <name type="scientific">Hibiscus sabdariffa</name>
    <name type="common">roselle</name>
    <dbReference type="NCBI Taxonomy" id="183260"/>
    <lineage>
        <taxon>Eukaryota</taxon>
        <taxon>Viridiplantae</taxon>
        <taxon>Streptophyta</taxon>
        <taxon>Embryophyta</taxon>
        <taxon>Tracheophyta</taxon>
        <taxon>Spermatophyta</taxon>
        <taxon>Magnoliopsida</taxon>
        <taxon>eudicotyledons</taxon>
        <taxon>Gunneridae</taxon>
        <taxon>Pentapetalae</taxon>
        <taxon>rosids</taxon>
        <taxon>malvids</taxon>
        <taxon>Malvales</taxon>
        <taxon>Malvaceae</taxon>
        <taxon>Malvoideae</taxon>
        <taxon>Hibiscus</taxon>
    </lineage>
</organism>
<dbReference type="Proteomes" id="UP001472677">
    <property type="component" value="Unassembled WGS sequence"/>
</dbReference>
<dbReference type="EMBL" id="JBBPBM010000975">
    <property type="protein sequence ID" value="KAK8488795.1"/>
    <property type="molecule type" value="Genomic_DNA"/>
</dbReference>
<keyword evidence="2" id="KW-1185">Reference proteome</keyword>
<name>A0ABR2A6V1_9ROSI</name>
<gene>
    <name evidence="1" type="ORF">V6N12_018807</name>
</gene>